<dbReference type="FunFam" id="3.30.499.10:FF:000004">
    <property type="entry name" value="Aconitate hydratase, mitochondrial"/>
    <property type="match status" value="1"/>
</dbReference>
<dbReference type="InterPro" id="IPR018136">
    <property type="entry name" value="Aconitase_4Fe-4S_BS"/>
</dbReference>
<evidence type="ECO:0000256" key="7">
    <source>
        <dbReference type="ARBA" id="ARBA00022946"/>
    </source>
</evidence>
<dbReference type="InterPro" id="IPR006248">
    <property type="entry name" value="Aconitase_mito-like"/>
</dbReference>
<dbReference type="FunCoup" id="E2A4Y0">
    <property type="interactions" value="1152"/>
</dbReference>
<dbReference type="GO" id="GO:0005829">
    <property type="term" value="C:cytosol"/>
    <property type="evidence" value="ECO:0007669"/>
    <property type="project" value="TreeGrafter"/>
</dbReference>
<dbReference type="Gene3D" id="3.40.1060.10">
    <property type="entry name" value="Aconitase, Domain 2"/>
    <property type="match status" value="1"/>
</dbReference>
<name>E2A4Y0_CAMFO</name>
<keyword evidence="5" id="KW-0816">Tricarboxylic acid cycle</keyword>
<dbReference type="InterPro" id="IPR015931">
    <property type="entry name" value="Acnase/IPM_dHydase_lsu_aba_1/3"/>
</dbReference>
<dbReference type="SUPFAM" id="SSF52016">
    <property type="entry name" value="LeuD/IlvD-like"/>
    <property type="match status" value="1"/>
</dbReference>
<dbReference type="FunFam" id="3.40.1060.10:FF:000001">
    <property type="entry name" value="Aconitate hydratase, mitochondrial"/>
    <property type="match status" value="1"/>
</dbReference>
<comment type="subcellular location">
    <subcellularLocation>
        <location evidence="2 13">Mitochondrion</location>
    </subcellularLocation>
</comment>
<keyword evidence="11 13" id="KW-0456">Lyase</keyword>
<keyword evidence="17" id="KW-1185">Reference proteome</keyword>
<dbReference type="InParanoid" id="E2A4Y0"/>
<protein>
    <recommendedName>
        <fullName evidence="13">Aconitate hydratase, mitochondrial</fullName>
        <shortName evidence="13">Aconitase</shortName>
        <ecNumber evidence="13">4.2.1.3</ecNumber>
    </recommendedName>
</protein>
<dbReference type="NCBIfam" id="NF005558">
    <property type="entry name" value="PRK07229.1"/>
    <property type="match status" value="1"/>
</dbReference>
<evidence type="ECO:0000259" key="15">
    <source>
        <dbReference type="Pfam" id="PF00694"/>
    </source>
</evidence>
<evidence type="ECO:0000259" key="14">
    <source>
        <dbReference type="Pfam" id="PF00330"/>
    </source>
</evidence>
<dbReference type="InterPro" id="IPR015928">
    <property type="entry name" value="Aconitase/3IPM_dehydase_swvl"/>
</dbReference>
<evidence type="ECO:0000313" key="17">
    <source>
        <dbReference type="Proteomes" id="UP000000311"/>
    </source>
</evidence>
<dbReference type="UniPathway" id="UPA00223">
    <property type="reaction ID" value="UER00718"/>
</dbReference>
<evidence type="ECO:0000256" key="1">
    <source>
        <dbReference type="ARBA" id="ARBA00003113"/>
    </source>
</evidence>
<dbReference type="CDD" id="cd01578">
    <property type="entry name" value="AcnA_Mitochon_Swivel"/>
    <property type="match status" value="1"/>
</dbReference>
<dbReference type="EMBL" id="GL436756">
    <property type="protein sequence ID" value="EFN71522.1"/>
    <property type="molecule type" value="Genomic_DNA"/>
</dbReference>
<dbReference type="InterPro" id="IPR015932">
    <property type="entry name" value="Aconitase_dom2"/>
</dbReference>
<dbReference type="CDD" id="cd01584">
    <property type="entry name" value="AcnA_Mitochondrial"/>
    <property type="match status" value="1"/>
</dbReference>
<dbReference type="GO" id="GO:0005739">
    <property type="term" value="C:mitochondrion"/>
    <property type="evidence" value="ECO:0007669"/>
    <property type="project" value="UniProtKB-SubCell"/>
</dbReference>
<evidence type="ECO:0000256" key="13">
    <source>
        <dbReference type="RuleBase" id="RU362107"/>
    </source>
</evidence>
<evidence type="ECO:0000256" key="8">
    <source>
        <dbReference type="ARBA" id="ARBA00023004"/>
    </source>
</evidence>
<reference evidence="16 17" key="1">
    <citation type="journal article" date="2010" name="Science">
        <title>Genomic comparison of the ants Camponotus floridanus and Harpegnathos saltator.</title>
        <authorList>
            <person name="Bonasio R."/>
            <person name="Zhang G."/>
            <person name="Ye C."/>
            <person name="Mutti N.S."/>
            <person name="Fang X."/>
            <person name="Qin N."/>
            <person name="Donahue G."/>
            <person name="Yang P."/>
            <person name="Li Q."/>
            <person name="Li C."/>
            <person name="Zhang P."/>
            <person name="Huang Z."/>
            <person name="Berger S.L."/>
            <person name="Reinberg D."/>
            <person name="Wang J."/>
            <person name="Liebig J."/>
        </authorList>
    </citation>
    <scope>NUCLEOTIDE SEQUENCE [LARGE SCALE GENOMIC DNA]</scope>
    <source>
        <strain evidence="17">C129</strain>
    </source>
</reference>
<comment type="pathway">
    <text evidence="3">Carbohydrate metabolism; tricarboxylic acid cycle; isocitrate from oxaloacetate: step 2/2.</text>
</comment>
<dbReference type="GO" id="GO:0046872">
    <property type="term" value="F:metal ion binding"/>
    <property type="evidence" value="ECO:0007669"/>
    <property type="project" value="UniProtKB-UniRule"/>
</dbReference>
<keyword evidence="9 13" id="KW-0411">Iron-sulfur</keyword>
<dbReference type="SUPFAM" id="SSF53732">
    <property type="entry name" value="Aconitase iron-sulfur domain"/>
    <property type="match status" value="1"/>
</dbReference>
<dbReference type="Pfam" id="PF00694">
    <property type="entry name" value="Aconitase_C"/>
    <property type="match status" value="1"/>
</dbReference>
<dbReference type="FunFam" id="3.30.499.10:FF:000003">
    <property type="entry name" value="Aconitate hydratase, mitochondrial"/>
    <property type="match status" value="1"/>
</dbReference>
<keyword evidence="10 13" id="KW-0496">Mitochondrion</keyword>
<dbReference type="EC" id="4.2.1.3" evidence="13"/>
<dbReference type="OrthoDB" id="2224430at2759"/>
<proteinExistence type="inferred from homology"/>
<dbReference type="Pfam" id="PF00330">
    <property type="entry name" value="Aconitase"/>
    <property type="match status" value="1"/>
</dbReference>
<dbReference type="AlphaFoldDB" id="E2A4Y0"/>
<dbReference type="GO" id="GO:0006099">
    <property type="term" value="P:tricarboxylic acid cycle"/>
    <property type="evidence" value="ECO:0007669"/>
    <property type="project" value="UniProtKB-UniPathway"/>
</dbReference>
<evidence type="ECO:0000313" key="16">
    <source>
        <dbReference type="EMBL" id="EFN71522.1"/>
    </source>
</evidence>
<accession>E2A4Y0</accession>
<dbReference type="STRING" id="104421.E2A4Y0"/>
<evidence type="ECO:0000256" key="2">
    <source>
        <dbReference type="ARBA" id="ARBA00004173"/>
    </source>
</evidence>
<keyword evidence="8 13" id="KW-0408">Iron</keyword>
<comment type="similarity">
    <text evidence="4 13">Belongs to the aconitase/IPM isomerase family.</text>
</comment>
<organism evidence="17">
    <name type="scientific">Camponotus floridanus</name>
    <name type="common">Florida carpenter ant</name>
    <dbReference type="NCBI Taxonomy" id="104421"/>
    <lineage>
        <taxon>Eukaryota</taxon>
        <taxon>Metazoa</taxon>
        <taxon>Ecdysozoa</taxon>
        <taxon>Arthropoda</taxon>
        <taxon>Hexapoda</taxon>
        <taxon>Insecta</taxon>
        <taxon>Pterygota</taxon>
        <taxon>Neoptera</taxon>
        <taxon>Endopterygota</taxon>
        <taxon>Hymenoptera</taxon>
        <taxon>Apocrita</taxon>
        <taxon>Aculeata</taxon>
        <taxon>Formicoidea</taxon>
        <taxon>Formicidae</taxon>
        <taxon>Formicinae</taxon>
        <taxon>Camponotus</taxon>
    </lineage>
</organism>
<evidence type="ECO:0000256" key="11">
    <source>
        <dbReference type="ARBA" id="ARBA00023239"/>
    </source>
</evidence>
<evidence type="ECO:0000256" key="10">
    <source>
        <dbReference type="ARBA" id="ARBA00023128"/>
    </source>
</evidence>
<dbReference type="NCBIfam" id="TIGR01340">
    <property type="entry name" value="aconitase_mito"/>
    <property type="match status" value="1"/>
</dbReference>
<evidence type="ECO:0000256" key="9">
    <source>
        <dbReference type="ARBA" id="ARBA00023014"/>
    </source>
</evidence>
<feature type="domain" description="Aconitase A/isopropylmalate dehydratase small subunit swivel" evidence="15">
    <location>
        <begin position="656"/>
        <end position="783"/>
    </location>
</feature>
<dbReference type="PROSITE" id="PS01244">
    <property type="entry name" value="ACONITASE_2"/>
    <property type="match status" value="1"/>
</dbReference>
<dbReference type="FunFam" id="3.20.19.10:FF:000002">
    <property type="entry name" value="Aconitate hydratase, mitochondrial"/>
    <property type="match status" value="1"/>
</dbReference>
<dbReference type="Gene3D" id="3.20.19.10">
    <property type="entry name" value="Aconitase, domain 4"/>
    <property type="match status" value="1"/>
</dbReference>
<dbReference type="OMA" id="KKQGMLG"/>
<comment type="function">
    <text evidence="1">Catalyzes the isomerization of citrate to isocitrate via cis-aconitate.</text>
</comment>
<dbReference type="Proteomes" id="UP000000311">
    <property type="component" value="Unassembled WGS sequence"/>
</dbReference>
<dbReference type="InterPro" id="IPR001030">
    <property type="entry name" value="Acoase/IPM_deHydtase_lsu_aba"/>
</dbReference>
<dbReference type="InterPro" id="IPR036008">
    <property type="entry name" value="Aconitase_4Fe-4S_dom"/>
</dbReference>
<keyword evidence="7 13" id="KW-0809">Transit peptide</keyword>
<comment type="cofactor">
    <cofactor evidence="13">
        <name>[4Fe-4S] cluster</name>
        <dbReference type="ChEBI" id="CHEBI:49883"/>
    </cofactor>
    <text evidence="13">Binds 1 [4Fe-4S] cluster per subunit.</text>
</comment>
<evidence type="ECO:0000256" key="12">
    <source>
        <dbReference type="ARBA" id="ARBA00023501"/>
    </source>
</evidence>
<gene>
    <name evidence="16" type="ORF">EAG_13712</name>
</gene>
<dbReference type="InterPro" id="IPR000573">
    <property type="entry name" value="AconitaseA/IPMdHydase_ssu_swvl"/>
</dbReference>
<dbReference type="GO" id="GO:0003994">
    <property type="term" value="F:aconitate hydratase activity"/>
    <property type="evidence" value="ECO:0007669"/>
    <property type="project" value="UniProtKB-EC"/>
</dbReference>
<dbReference type="Gene3D" id="3.30.499.10">
    <property type="entry name" value="Aconitase, domain 3"/>
    <property type="match status" value="2"/>
</dbReference>
<evidence type="ECO:0000256" key="5">
    <source>
        <dbReference type="ARBA" id="ARBA00022532"/>
    </source>
</evidence>
<dbReference type="PRINTS" id="PR00415">
    <property type="entry name" value="ACONITASE"/>
</dbReference>
<dbReference type="InterPro" id="IPR050926">
    <property type="entry name" value="Aconitase/IPM_isomerase"/>
</dbReference>
<dbReference type="GO" id="GO:0051539">
    <property type="term" value="F:4 iron, 4 sulfur cluster binding"/>
    <property type="evidence" value="ECO:0007669"/>
    <property type="project" value="UniProtKB-UniRule"/>
</dbReference>
<comment type="catalytic activity">
    <reaction evidence="12 13">
        <text>citrate = D-threo-isocitrate</text>
        <dbReference type="Rhea" id="RHEA:10336"/>
        <dbReference type="ChEBI" id="CHEBI:15562"/>
        <dbReference type="ChEBI" id="CHEBI:16947"/>
        <dbReference type="EC" id="4.2.1.3"/>
    </reaction>
</comment>
<dbReference type="PROSITE" id="PS00450">
    <property type="entry name" value="ACONITASE_1"/>
    <property type="match status" value="1"/>
</dbReference>
<feature type="domain" description="Aconitase/3-isopropylmalate dehydratase large subunit alpha/beta/alpha" evidence="14">
    <location>
        <begin position="139"/>
        <end position="575"/>
    </location>
</feature>
<evidence type="ECO:0000256" key="6">
    <source>
        <dbReference type="ARBA" id="ARBA00022723"/>
    </source>
</evidence>
<sequence length="853" mass="92699">MPTQTTQSVPLSLLVVASSRRAATSCQRGRTVTHFPSRACAFRTQELTDGGSLIHPQHVVLHACSSCTDVFQILFTLQKLSALAADVQQRCFSASPLSFAATKVAMSKFDSTSYLPYDKLEENLKVVKKRLNRPLTLSEKVLYSHLDEPAKQEIVRGTSYLRLRPDRVAMQDATAQMAMLQFISSGLPKVAVPSTIHCDHLIEAQIGGAEDLARAKDINEEVYNFLKTAGAKYGVGFWNPGSGIIHQIILENYAFPGLLMIGTDSHTPNGGGLGCLCIGVGGADAVDVMANIPWELKCPKVIGVKLTGELKGWTSPKDIILKVAGILTVKGGTGAIVEYFGPGVDSISCTGMATICNMGAEIGATTSIFPYNYRMQDYLKATGRSEIAGAADQHKSLLTADSNAKYDQIIELDLSTLEPHVNGPFTPDLAHPISKLGEAAKKNGWPNEIKVGLIGSCTNSSYEDMGRCANIAKQALKHGLKAKSAFNVTPGSEQIRATIERDGIAEVLREFGGTVLANACGPCIGQWNRQDIKKGDKNTIVTSYNRNFTGRNDANPATHAFVTSPELVTALSIAGRLDFNPVSDRLKGKDGKEFLLDNPYGDELPNSGFDPGVDTYDAPPADGSKVKVDVDSKSKRLQLLDPFDKWNGQDLEDLTILIKVKGKCTTDHISAAGPWLKYRGHLDNISNNMFIGAVNSENSEMNKIRNQVTNEWGAVPDVARDYKKKGIKWVAIGDENYGEGSSREHAALEPRHLGGRAIIVKSFARIHETNLKKQGLLPLTFSDPADYDKIQPNDKISLLGLKDLAPGKPVKAQIKHKDGKVDNITLNHTMNEQQIDWFKAGSALNRMKEISSR</sequence>
<keyword evidence="6 13" id="KW-0479">Metal-binding</keyword>
<evidence type="ECO:0000256" key="3">
    <source>
        <dbReference type="ARBA" id="ARBA00004717"/>
    </source>
</evidence>
<dbReference type="PANTHER" id="PTHR43160:SF3">
    <property type="entry name" value="ACONITATE HYDRATASE, MITOCHONDRIAL"/>
    <property type="match status" value="1"/>
</dbReference>
<evidence type="ECO:0000256" key="4">
    <source>
        <dbReference type="ARBA" id="ARBA00007185"/>
    </source>
</evidence>
<dbReference type="PANTHER" id="PTHR43160">
    <property type="entry name" value="ACONITATE HYDRATASE B"/>
    <property type="match status" value="1"/>
</dbReference>